<evidence type="ECO:0000313" key="3">
    <source>
        <dbReference type="Proteomes" id="UP000729357"/>
    </source>
</evidence>
<feature type="non-terminal residue" evidence="2">
    <location>
        <position position="99"/>
    </location>
</feature>
<reference evidence="2" key="2">
    <citation type="submission" date="2021-08" db="EMBL/GenBank/DDBJ databases">
        <authorList>
            <person name="Gostincar C."/>
            <person name="Sun X."/>
            <person name="Song Z."/>
            <person name="Gunde-Cimerman N."/>
        </authorList>
    </citation>
    <scope>NUCLEOTIDE SEQUENCE</scope>
    <source>
        <strain evidence="2">EXF-9298</strain>
    </source>
</reference>
<keyword evidence="3" id="KW-1185">Reference proteome</keyword>
<gene>
    <name evidence="2" type="ORF">KCU98_g205</name>
</gene>
<feature type="compositionally biased region" description="Basic and acidic residues" evidence="1">
    <location>
        <begin position="73"/>
        <end position="85"/>
    </location>
</feature>
<dbReference type="AlphaFoldDB" id="A0A9P8K2Z0"/>
<feature type="region of interest" description="Disordered" evidence="1">
    <location>
        <begin position="67"/>
        <end position="99"/>
    </location>
</feature>
<sequence length="99" mass="11290">MGRKVPGLWVYRRRTQILNVLLILIPNRRSSLDERSYLSQPEKSLFGLRDIHEVFVGAKQRVISGEAATDDDLMGRRQDDHDEALRVGSSLKTESHSSN</sequence>
<dbReference type="EMBL" id="JAHFXS010000001">
    <property type="protein sequence ID" value="KAG9991748.1"/>
    <property type="molecule type" value="Genomic_DNA"/>
</dbReference>
<dbReference type="Proteomes" id="UP000729357">
    <property type="component" value="Unassembled WGS sequence"/>
</dbReference>
<organism evidence="2 3">
    <name type="scientific">Aureobasidium melanogenum</name>
    <name type="common">Aureobasidium pullulans var. melanogenum</name>
    <dbReference type="NCBI Taxonomy" id="46634"/>
    <lineage>
        <taxon>Eukaryota</taxon>
        <taxon>Fungi</taxon>
        <taxon>Dikarya</taxon>
        <taxon>Ascomycota</taxon>
        <taxon>Pezizomycotina</taxon>
        <taxon>Dothideomycetes</taxon>
        <taxon>Dothideomycetidae</taxon>
        <taxon>Dothideales</taxon>
        <taxon>Saccotheciaceae</taxon>
        <taxon>Aureobasidium</taxon>
    </lineage>
</organism>
<protein>
    <submittedName>
        <fullName evidence="2">Uncharacterized protein</fullName>
    </submittedName>
</protein>
<accession>A0A9P8K2Z0</accession>
<comment type="caution">
    <text evidence="2">The sequence shown here is derived from an EMBL/GenBank/DDBJ whole genome shotgun (WGS) entry which is preliminary data.</text>
</comment>
<feature type="compositionally biased region" description="Polar residues" evidence="1">
    <location>
        <begin position="90"/>
        <end position="99"/>
    </location>
</feature>
<evidence type="ECO:0000313" key="2">
    <source>
        <dbReference type="EMBL" id="KAG9991748.1"/>
    </source>
</evidence>
<reference evidence="2" key="1">
    <citation type="journal article" date="2021" name="J Fungi (Basel)">
        <title>Virulence traits and population genomics of the black yeast Aureobasidium melanogenum.</title>
        <authorList>
            <person name="Cernosa A."/>
            <person name="Sun X."/>
            <person name="Gostincar C."/>
            <person name="Fang C."/>
            <person name="Gunde-Cimerman N."/>
            <person name="Song Z."/>
        </authorList>
    </citation>
    <scope>NUCLEOTIDE SEQUENCE</scope>
    <source>
        <strain evidence="2">EXF-9298</strain>
    </source>
</reference>
<evidence type="ECO:0000256" key="1">
    <source>
        <dbReference type="SAM" id="MobiDB-lite"/>
    </source>
</evidence>
<name>A0A9P8K2Z0_AURME</name>
<proteinExistence type="predicted"/>